<evidence type="ECO:0000313" key="2">
    <source>
        <dbReference type="EMBL" id="QEL19083.1"/>
    </source>
</evidence>
<dbReference type="EMBL" id="CP042425">
    <property type="protein sequence ID" value="QEL19083.1"/>
    <property type="molecule type" value="Genomic_DNA"/>
</dbReference>
<protein>
    <submittedName>
        <fullName evidence="2">Uncharacterized protein</fullName>
    </submittedName>
</protein>
<keyword evidence="3" id="KW-1185">Reference proteome</keyword>
<gene>
    <name evidence="2" type="ORF">PX52LOC_06140</name>
</gene>
<dbReference type="KEGG" id="lrs:PX52LOC_06140"/>
<reference evidence="3" key="1">
    <citation type="submission" date="2019-08" db="EMBL/GenBank/DDBJ databases">
        <title>Limnoglobus roseus gen. nov., sp. nov., a novel freshwater planctomycete with a giant genome from the family Gemmataceae.</title>
        <authorList>
            <person name="Kulichevskaya I.S."/>
            <person name="Naumoff D.G."/>
            <person name="Miroshnikov K."/>
            <person name="Ivanova A."/>
            <person name="Philippov D.A."/>
            <person name="Hakobyan A."/>
            <person name="Rijpstra I.C."/>
            <person name="Sinninghe Damste J.S."/>
            <person name="Liesack W."/>
            <person name="Dedysh S.N."/>
        </authorList>
    </citation>
    <scope>NUCLEOTIDE SEQUENCE [LARGE SCALE GENOMIC DNA]</scope>
    <source>
        <strain evidence="3">PX52</strain>
    </source>
</reference>
<sequence>MPSPPTAYPRFFDDASRQSYDEAEHCESYETNPGVCILPSGEPEPTDPEKRKLWKPVVAIKLHEPYRLRRSQHSYDRQNTPPLLPKVADSGRFIALGGSHTFAFSPSLDGQSVRYRGACDITFVEHANLRCVTGFTIGDEPYTVEQQRRMQVSPGVPYNGDESQIIVETSPETRKGQVLGSYINHADPYSGLEAYGGCYSVTSWIPDTCFSQSMISAGGLPVPNPPPPPPPPALPPSPGSPPP</sequence>
<dbReference type="RefSeq" id="WP_149113520.1">
    <property type="nucleotide sequence ID" value="NZ_CP042425.1"/>
</dbReference>
<evidence type="ECO:0000256" key="1">
    <source>
        <dbReference type="SAM" id="MobiDB-lite"/>
    </source>
</evidence>
<name>A0A5C1ALQ4_9BACT</name>
<organism evidence="2 3">
    <name type="scientific">Limnoglobus roseus</name>
    <dbReference type="NCBI Taxonomy" id="2598579"/>
    <lineage>
        <taxon>Bacteria</taxon>
        <taxon>Pseudomonadati</taxon>
        <taxon>Planctomycetota</taxon>
        <taxon>Planctomycetia</taxon>
        <taxon>Gemmatales</taxon>
        <taxon>Gemmataceae</taxon>
        <taxon>Limnoglobus</taxon>
    </lineage>
</organism>
<dbReference type="AlphaFoldDB" id="A0A5C1ALQ4"/>
<feature type="compositionally biased region" description="Pro residues" evidence="1">
    <location>
        <begin position="222"/>
        <end position="243"/>
    </location>
</feature>
<feature type="region of interest" description="Disordered" evidence="1">
    <location>
        <begin position="217"/>
        <end position="243"/>
    </location>
</feature>
<evidence type="ECO:0000313" key="3">
    <source>
        <dbReference type="Proteomes" id="UP000324974"/>
    </source>
</evidence>
<accession>A0A5C1ALQ4</accession>
<dbReference type="Proteomes" id="UP000324974">
    <property type="component" value="Chromosome"/>
</dbReference>
<proteinExistence type="predicted"/>